<evidence type="ECO:0000256" key="1">
    <source>
        <dbReference type="ARBA" id="ARBA00023015"/>
    </source>
</evidence>
<dbReference type="RefSeq" id="XP_027122666.2">
    <property type="nucleotide sequence ID" value="XM_027266865.2"/>
</dbReference>
<reference evidence="6" key="1">
    <citation type="journal article" date="2025" name="Foods">
        <title>Unveiling the Microbial Signatures of Arabica Coffee Cherries: Insights into Ripeness Specific Diversity, Functional Traits, and Implications for Quality and Safety.</title>
        <authorList>
            <consortium name="RefSeq"/>
            <person name="Tenea G.N."/>
            <person name="Cifuentes V."/>
            <person name="Reyes P."/>
            <person name="Cevallos-Vallejos M."/>
        </authorList>
    </citation>
    <scope>NUCLEOTIDE SEQUENCE [LARGE SCALE GENOMIC DNA]</scope>
</reference>
<evidence type="ECO:0000313" key="6">
    <source>
        <dbReference type="Proteomes" id="UP001652660"/>
    </source>
</evidence>
<dbReference type="Proteomes" id="UP001652660">
    <property type="component" value="Chromosome 4c"/>
</dbReference>
<keyword evidence="2 4" id="KW-0238">DNA-binding</keyword>
<evidence type="ECO:0000256" key="3">
    <source>
        <dbReference type="ARBA" id="ARBA00023163"/>
    </source>
</evidence>
<keyword evidence="6" id="KW-1185">Reference proteome</keyword>
<accession>A0A6P6X6U6</accession>
<dbReference type="GO" id="GO:0003680">
    <property type="term" value="F:minor groove of adenine-thymine-rich DNA binding"/>
    <property type="evidence" value="ECO:0007669"/>
    <property type="project" value="UniProtKB-UniRule"/>
</dbReference>
<comment type="domain">
    <text evidence="4">The PPC domain mediates interactions between AHL proteins.</text>
</comment>
<keyword evidence="3 4" id="KW-0804">Transcription</keyword>
<feature type="domain" description="PPC" evidence="5">
    <location>
        <begin position="134"/>
        <end position="268"/>
    </location>
</feature>
<dbReference type="PANTHER" id="PTHR31500:SF57">
    <property type="entry name" value="AT-HOOK MOTIF NUCLEAR-LOCALIZED PROTEIN 10"/>
    <property type="match status" value="1"/>
</dbReference>
<dbReference type="AlphaFoldDB" id="A0A6P6X6U6"/>
<name>A0A6P6X6U6_COFAR</name>
<keyword evidence="4" id="KW-0539">Nucleus</keyword>
<dbReference type="InterPro" id="IPR005175">
    <property type="entry name" value="PPC_dom"/>
</dbReference>
<comment type="subcellular location">
    <subcellularLocation>
        <location evidence="4">Nucleus</location>
    </subcellularLocation>
</comment>
<dbReference type="InterPro" id="IPR039605">
    <property type="entry name" value="AHL"/>
</dbReference>
<dbReference type="OrthoDB" id="1588495at2759"/>
<evidence type="ECO:0000256" key="2">
    <source>
        <dbReference type="ARBA" id="ARBA00023125"/>
    </source>
</evidence>
<dbReference type="SUPFAM" id="SSF117856">
    <property type="entry name" value="AF0104/ALDC/Ptd012-like"/>
    <property type="match status" value="1"/>
</dbReference>
<protein>
    <recommendedName>
        <fullName evidence="4">AT-hook motif nuclear-localized protein</fullName>
    </recommendedName>
</protein>
<dbReference type="GO" id="GO:0005634">
    <property type="term" value="C:nucleus"/>
    <property type="evidence" value="ECO:0007669"/>
    <property type="project" value="UniProtKB-SubCell"/>
</dbReference>
<evidence type="ECO:0000313" key="7">
    <source>
        <dbReference type="RefSeq" id="XP_027122666.2"/>
    </source>
</evidence>
<dbReference type="Pfam" id="PF03479">
    <property type="entry name" value="PCC"/>
    <property type="match status" value="1"/>
</dbReference>
<gene>
    <name evidence="7" type="primary">LOC113739598</name>
</gene>
<organism evidence="6 7">
    <name type="scientific">Coffea arabica</name>
    <name type="common">Arabian coffee</name>
    <dbReference type="NCBI Taxonomy" id="13443"/>
    <lineage>
        <taxon>Eukaryota</taxon>
        <taxon>Viridiplantae</taxon>
        <taxon>Streptophyta</taxon>
        <taxon>Embryophyta</taxon>
        <taxon>Tracheophyta</taxon>
        <taxon>Spermatophyta</taxon>
        <taxon>Magnoliopsida</taxon>
        <taxon>eudicotyledons</taxon>
        <taxon>Gunneridae</taxon>
        <taxon>Pentapetalae</taxon>
        <taxon>asterids</taxon>
        <taxon>lamiids</taxon>
        <taxon>Gentianales</taxon>
        <taxon>Rubiaceae</taxon>
        <taxon>Ixoroideae</taxon>
        <taxon>Gardenieae complex</taxon>
        <taxon>Bertiereae - Coffeeae clade</taxon>
        <taxon>Coffeeae</taxon>
        <taxon>Coffea</taxon>
    </lineage>
</organism>
<evidence type="ECO:0000256" key="4">
    <source>
        <dbReference type="RuleBase" id="RU367031"/>
    </source>
</evidence>
<dbReference type="PANTHER" id="PTHR31500">
    <property type="entry name" value="AT-HOOK MOTIF NUCLEAR-LOCALIZED PROTEIN 9"/>
    <property type="match status" value="1"/>
</dbReference>
<proteinExistence type="predicted"/>
<comment type="function">
    <text evidence="4">Transcription factor that specifically binds AT-rich DNA sequences related to the nuclear matrix attachment regions (MARs).</text>
</comment>
<evidence type="ECO:0000259" key="5">
    <source>
        <dbReference type="PROSITE" id="PS51742"/>
    </source>
</evidence>
<sequence length="268" mass="29017">MRSPTSRVGYIEVEGIDLGSAKDDQNRMLTLKAVKAALALSEQTFNSFDNQLLLESFKSSDIAFDEAAATAATVLFSTIGPCFPVLLDLSAVAAVPPLSTKLPAFPILGWLLGNHLDPCKKGMMEASLTGEIPKTPVKEETIDDEEDEEEDVEIGVGEKIQYYFQVHRRFPSQFRGHSCLCVILSAQGAISGPRMNMRGAQVIFEGLYEIVRLSGFFFVSNNGQVQLSDSLKLTFRDPDGGVFGGPVIGSLIAATPLQVAVLTFIHDA</sequence>
<reference evidence="7" key="2">
    <citation type="submission" date="2025-08" db="UniProtKB">
        <authorList>
            <consortium name="RefSeq"/>
        </authorList>
    </citation>
    <scope>IDENTIFICATION</scope>
    <source>
        <tissue evidence="7">Leaves</tissue>
    </source>
</reference>
<dbReference type="PROSITE" id="PS51742">
    <property type="entry name" value="PPC"/>
    <property type="match status" value="1"/>
</dbReference>
<dbReference type="Gene3D" id="3.30.1330.80">
    <property type="entry name" value="Hypothetical protein, similar to alpha- acetolactate decarboxylase, domain 2"/>
    <property type="match status" value="1"/>
</dbReference>
<dbReference type="GeneID" id="113739598"/>
<keyword evidence="1 4" id="KW-0805">Transcription regulation</keyword>